<reference evidence="2" key="1">
    <citation type="submission" date="2021-04" db="EMBL/GenBank/DDBJ databases">
        <title>Pseudonocardia sp. nov., isolated from sandy soil of mangrove forest.</title>
        <authorList>
            <person name="Zan Z."/>
            <person name="Huang R."/>
            <person name="Liu W."/>
        </authorList>
    </citation>
    <scope>NUCLEOTIDE SEQUENCE</scope>
    <source>
        <strain evidence="2">S2-4</strain>
    </source>
</reference>
<protein>
    <submittedName>
        <fullName evidence="2">Uncharacterized protein</fullName>
    </submittedName>
</protein>
<feature type="transmembrane region" description="Helical" evidence="1">
    <location>
        <begin position="158"/>
        <end position="177"/>
    </location>
</feature>
<evidence type="ECO:0000313" key="3">
    <source>
        <dbReference type="Proteomes" id="UP001165283"/>
    </source>
</evidence>
<keyword evidence="1" id="KW-0812">Transmembrane</keyword>
<dbReference type="EMBL" id="JAGSOV010000035">
    <property type="protein sequence ID" value="MCO1656506.1"/>
    <property type="molecule type" value="Genomic_DNA"/>
</dbReference>
<evidence type="ECO:0000256" key="1">
    <source>
        <dbReference type="SAM" id="Phobius"/>
    </source>
</evidence>
<name>A0ABT1A0G9_9PSEU</name>
<proteinExistence type="predicted"/>
<gene>
    <name evidence="2" type="ORF">KDL28_15725</name>
</gene>
<comment type="caution">
    <text evidence="2">The sequence shown here is derived from an EMBL/GenBank/DDBJ whole genome shotgun (WGS) entry which is preliminary data.</text>
</comment>
<sequence length="347" mass="36411">MPTTRTGPQSLRQRSAANPWVRHLLLLLAGAALVLPVEWVVHAASPTADTRAVVVESSVERRGSTGRVSYIHNAVAVTADGAAIDLDAAGSGAGALAELDLGAPVVITRSAADGRVLLVRAPQTVIDVENHWGAVVLRVGCLLVAGAALWLGWVAPRAVVVAFALMPLGAALVLVVLPRQHDIGAYPYPVRDAMQHYLDPPTATPSDPNRSTFRVDAVVPIGTAVPTDLDTTVTVTGPPRTGLPAGADPGIDEVFSTVRIPVRVEPAPPARRARLPTVLLLLGEGRGSTVRLDQEPACAGAPDAVPDRHDGPREGYVCYAVPDDFEARYLVLRNDDVAVDLRSAPPP</sequence>
<dbReference type="Proteomes" id="UP001165283">
    <property type="component" value="Unassembled WGS sequence"/>
</dbReference>
<accession>A0ABT1A0G9</accession>
<dbReference type="RefSeq" id="WP_252439298.1">
    <property type="nucleotide sequence ID" value="NZ_JAGSOV010000035.1"/>
</dbReference>
<organism evidence="2 3">
    <name type="scientific">Pseudonocardia humida</name>
    <dbReference type="NCBI Taxonomy" id="2800819"/>
    <lineage>
        <taxon>Bacteria</taxon>
        <taxon>Bacillati</taxon>
        <taxon>Actinomycetota</taxon>
        <taxon>Actinomycetes</taxon>
        <taxon>Pseudonocardiales</taxon>
        <taxon>Pseudonocardiaceae</taxon>
        <taxon>Pseudonocardia</taxon>
    </lineage>
</organism>
<feature type="transmembrane region" description="Helical" evidence="1">
    <location>
        <begin position="132"/>
        <end position="151"/>
    </location>
</feature>
<keyword evidence="1" id="KW-1133">Transmembrane helix</keyword>
<keyword evidence="3" id="KW-1185">Reference proteome</keyword>
<keyword evidence="1" id="KW-0472">Membrane</keyword>
<evidence type="ECO:0000313" key="2">
    <source>
        <dbReference type="EMBL" id="MCO1656506.1"/>
    </source>
</evidence>